<evidence type="ECO:0000313" key="1">
    <source>
        <dbReference type="EMBL" id="CAG8611519.1"/>
    </source>
</evidence>
<keyword evidence="2" id="KW-1185">Reference proteome</keyword>
<feature type="non-terminal residue" evidence="1">
    <location>
        <position position="1"/>
    </location>
</feature>
<proteinExistence type="predicted"/>
<dbReference type="AlphaFoldDB" id="A0A9N9CTH8"/>
<name>A0A9N9CTH8_9GLOM</name>
<sequence>MNSQRNGKGISLILHRKQNSKSYSEFICESSPTSPKSITNFLSHNGPIVEYVRWQDVSETSAKATELFSRMHHEIILTILKELDFTDILAFYWLGFEKVLNRYNIEPELTEKFKSIDDDTLNLKRAYMTLVPGALVQEVVVAQTMPQGVGGYNIERGGDEYIDKAHKTPKLLSKFEKGKETVQN</sequence>
<gene>
    <name evidence="1" type="ORF">RFULGI_LOCUS6995</name>
</gene>
<evidence type="ECO:0000313" key="2">
    <source>
        <dbReference type="Proteomes" id="UP000789396"/>
    </source>
</evidence>
<dbReference type="Proteomes" id="UP000789396">
    <property type="component" value="Unassembled WGS sequence"/>
</dbReference>
<dbReference type="OrthoDB" id="2322805at2759"/>
<dbReference type="EMBL" id="CAJVPZ010009670">
    <property type="protein sequence ID" value="CAG8611519.1"/>
    <property type="molecule type" value="Genomic_DNA"/>
</dbReference>
<accession>A0A9N9CTH8</accession>
<reference evidence="1" key="1">
    <citation type="submission" date="2021-06" db="EMBL/GenBank/DDBJ databases">
        <authorList>
            <person name="Kallberg Y."/>
            <person name="Tangrot J."/>
            <person name="Rosling A."/>
        </authorList>
    </citation>
    <scope>NUCLEOTIDE SEQUENCE</scope>
    <source>
        <strain evidence="1">IN212</strain>
    </source>
</reference>
<protein>
    <submittedName>
        <fullName evidence="1">8470_t:CDS:1</fullName>
    </submittedName>
</protein>
<organism evidence="1 2">
    <name type="scientific">Racocetra fulgida</name>
    <dbReference type="NCBI Taxonomy" id="60492"/>
    <lineage>
        <taxon>Eukaryota</taxon>
        <taxon>Fungi</taxon>
        <taxon>Fungi incertae sedis</taxon>
        <taxon>Mucoromycota</taxon>
        <taxon>Glomeromycotina</taxon>
        <taxon>Glomeromycetes</taxon>
        <taxon>Diversisporales</taxon>
        <taxon>Gigasporaceae</taxon>
        <taxon>Racocetra</taxon>
    </lineage>
</organism>
<comment type="caution">
    <text evidence="1">The sequence shown here is derived from an EMBL/GenBank/DDBJ whole genome shotgun (WGS) entry which is preliminary data.</text>
</comment>